<evidence type="ECO:0000256" key="3">
    <source>
        <dbReference type="ARBA" id="ARBA00023306"/>
    </source>
</evidence>
<dbReference type="Pfam" id="PF01111">
    <property type="entry name" value="CKS"/>
    <property type="match status" value="2"/>
</dbReference>
<protein>
    <recommendedName>
        <fullName evidence="4">Cyclin-dependent kinases regulatory subunit</fullName>
    </recommendedName>
</protein>
<reference evidence="5" key="1">
    <citation type="submission" date="2022-12" db="EMBL/GenBank/DDBJ databases">
        <authorList>
            <person name="Petersen C."/>
        </authorList>
    </citation>
    <scope>NUCLEOTIDE SEQUENCE</scope>
    <source>
        <strain evidence="5">IBT 35675</strain>
    </source>
</reference>
<dbReference type="PROSITE" id="PS00944">
    <property type="entry name" value="CKS_1"/>
    <property type="match status" value="1"/>
</dbReference>
<keyword evidence="3 4" id="KW-0131">Cell cycle</keyword>
<dbReference type="EMBL" id="JAPZBR010000002">
    <property type="protein sequence ID" value="KAJ5362271.1"/>
    <property type="molecule type" value="Genomic_DNA"/>
</dbReference>
<accession>A0A9W9RLP3</accession>
<keyword evidence="2 4" id="KW-0132">Cell division</keyword>
<evidence type="ECO:0000313" key="6">
    <source>
        <dbReference type="Proteomes" id="UP001148299"/>
    </source>
</evidence>
<comment type="function">
    <text evidence="4">Binds to the catalytic subunit of the cyclin dependent kinases and is essential for their biological function.</text>
</comment>
<dbReference type="AlphaFoldDB" id="A0A9W9RLP3"/>
<dbReference type="Proteomes" id="UP001148299">
    <property type="component" value="Unassembled WGS sequence"/>
</dbReference>
<organism evidence="5 6">
    <name type="scientific">Penicillium brevicompactum</name>
    <dbReference type="NCBI Taxonomy" id="5074"/>
    <lineage>
        <taxon>Eukaryota</taxon>
        <taxon>Fungi</taxon>
        <taxon>Dikarya</taxon>
        <taxon>Ascomycota</taxon>
        <taxon>Pezizomycotina</taxon>
        <taxon>Eurotiomycetes</taxon>
        <taxon>Eurotiomycetidae</taxon>
        <taxon>Eurotiales</taxon>
        <taxon>Aspergillaceae</taxon>
        <taxon>Penicillium</taxon>
    </lineage>
</organism>
<dbReference type="GO" id="GO:0016538">
    <property type="term" value="F:cyclin-dependent protein serine/threonine kinase regulator activity"/>
    <property type="evidence" value="ECO:0007669"/>
    <property type="project" value="InterPro"/>
</dbReference>
<name>A0A9W9RLP3_PENBR</name>
<comment type="similarity">
    <text evidence="1 4">Belongs to the CKS family.</text>
</comment>
<sequence>MDIDPARRNKKPRLLLENEREKLDEFVDSIHYSARYNDDKYEYRHVQLPKNMLKKIPSEYFDSAKGTLKLLWEEEWRALGITQVCGIVASQCIRKLMHMQSLGWEHYEVHEPEPHILLFKRPLNYQPPLQQ</sequence>
<comment type="caution">
    <text evidence="5">The sequence shown here is derived from an EMBL/GenBank/DDBJ whole genome shotgun (WGS) entry which is preliminary data.</text>
</comment>
<dbReference type="SMART" id="SM01084">
    <property type="entry name" value="CKS"/>
    <property type="match status" value="1"/>
</dbReference>
<dbReference type="PANTHER" id="PTHR23415">
    <property type="entry name" value="CYCLIN-DEPENDENT KINASES REGULATORY SUBUNIT/60S RIBOSOME SUBUNIT BIOGENESIS PROTEIN NIP7"/>
    <property type="match status" value="1"/>
</dbReference>
<dbReference type="SUPFAM" id="SSF55637">
    <property type="entry name" value="Cell cycle regulatory proteins"/>
    <property type="match status" value="1"/>
</dbReference>
<dbReference type="Gene3D" id="3.30.170.10">
    <property type="entry name" value="Cyclin-dependent kinase, regulatory subunit"/>
    <property type="match status" value="2"/>
</dbReference>
<dbReference type="InterPro" id="IPR000789">
    <property type="entry name" value="Cyclin-dep_kinase_reg-sub"/>
</dbReference>
<evidence type="ECO:0000256" key="2">
    <source>
        <dbReference type="ARBA" id="ARBA00022618"/>
    </source>
</evidence>
<gene>
    <name evidence="5" type="ORF">N7541_003115</name>
</gene>
<keyword evidence="6" id="KW-1185">Reference proteome</keyword>
<dbReference type="GO" id="GO:0051301">
    <property type="term" value="P:cell division"/>
    <property type="evidence" value="ECO:0007669"/>
    <property type="project" value="UniProtKB-UniRule"/>
</dbReference>
<evidence type="ECO:0000256" key="1">
    <source>
        <dbReference type="ARBA" id="ARBA00007782"/>
    </source>
</evidence>
<proteinExistence type="inferred from homology"/>
<dbReference type="InterPro" id="IPR036858">
    <property type="entry name" value="Cyclin-dep_kinase_reg-sub_sf"/>
</dbReference>
<evidence type="ECO:0000256" key="4">
    <source>
        <dbReference type="RuleBase" id="RU311113"/>
    </source>
</evidence>
<dbReference type="PROSITE" id="PS00945">
    <property type="entry name" value="CKS_2"/>
    <property type="match status" value="1"/>
</dbReference>
<evidence type="ECO:0000313" key="5">
    <source>
        <dbReference type="EMBL" id="KAJ5362271.1"/>
    </source>
</evidence>
<reference evidence="5" key="2">
    <citation type="journal article" date="2023" name="IMA Fungus">
        <title>Comparative genomic study of the Penicillium genus elucidates a diverse pangenome and 15 lateral gene transfer events.</title>
        <authorList>
            <person name="Petersen C."/>
            <person name="Sorensen T."/>
            <person name="Nielsen M.R."/>
            <person name="Sondergaard T.E."/>
            <person name="Sorensen J.L."/>
            <person name="Fitzpatrick D.A."/>
            <person name="Frisvad J.C."/>
            <person name="Nielsen K.L."/>
        </authorList>
    </citation>
    <scope>NUCLEOTIDE SEQUENCE</scope>
    <source>
        <strain evidence="5">IBT 35675</strain>
    </source>
</reference>
<dbReference type="PRINTS" id="PR00296">
    <property type="entry name" value="CYCLINKINASE"/>
</dbReference>